<gene>
    <name evidence="6" type="ORF">GR212_02270</name>
</gene>
<dbReference type="PANTHER" id="PTHR30055">
    <property type="entry name" value="HTH-TYPE TRANSCRIPTIONAL REGULATOR RUTR"/>
    <property type="match status" value="1"/>
</dbReference>
<dbReference type="PANTHER" id="PTHR30055:SF234">
    <property type="entry name" value="HTH-TYPE TRANSCRIPTIONAL REGULATOR BETI"/>
    <property type="match status" value="1"/>
</dbReference>
<dbReference type="InterPro" id="IPR036271">
    <property type="entry name" value="Tet_transcr_reg_TetR-rel_C_sf"/>
</dbReference>
<keyword evidence="1" id="KW-0805">Transcription regulation</keyword>
<dbReference type="InterPro" id="IPR009057">
    <property type="entry name" value="Homeodomain-like_sf"/>
</dbReference>
<dbReference type="Proteomes" id="UP000483035">
    <property type="component" value="Unassembled WGS sequence"/>
</dbReference>
<organism evidence="6 7">
    <name type="scientific">Rhizobium lusitanum</name>
    <dbReference type="NCBI Taxonomy" id="293958"/>
    <lineage>
        <taxon>Bacteria</taxon>
        <taxon>Pseudomonadati</taxon>
        <taxon>Pseudomonadota</taxon>
        <taxon>Alphaproteobacteria</taxon>
        <taxon>Hyphomicrobiales</taxon>
        <taxon>Rhizobiaceae</taxon>
        <taxon>Rhizobium/Agrobacterium group</taxon>
        <taxon>Rhizobium</taxon>
    </lineage>
</organism>
<dbReference type="SUPFAM" id="SSF48498">
    <property type="entry name" value="Tetracyclin repressor-like, C-terminal domain"/>
    <property type="match status" value="1"/>
</dbReference>
<sequence>MSNVEADLRADARANRDKILEVAREALTAASDASLNSIAKRAGVGPGTLYRHFPTREALVAAVYRKEIDGLVALAPELVAAHSPMQAFRLWCDRLAHYGRMKHALADVLHAAMTAGDMQEGYLPMVGAINHLLRACEASGDFLPGADAEDVLLVLGFLWRVPAGSQGEARADRLVDLIIRGLGR</sequence>
<dbReference type="AlphaFoldDB" id="A0A6L9U189"/>
<dbReference type="GO" id="GO:0000976">
    <property type="term" value="F:transcription cis-regulatory region binding"/>
    <property type="evidence" value="ECO:0007669"/>
    <property type="project" value="TreeGrafter"/>
</dbReference>
<dbReference type="RefSeq" id="WP_163984825.1">
    <property type="nucleotide sequence ID" value="NZ_WUEY01000001.1"/>
</dbReference>
<dbReference type="EMBL" id="WUEY01000001">
    <property type="protein sequence ID" value="NEI68382.1"/>
    <property type="molecule type" value="Genomic_DNA"/>
</dbReference>
<keyword evidence="2 4" id="KW-0238">DNA-binding</keyword>
<dbReference type="InterPro" id="IPR050109">
    <property type="entry name" value="HTH-type_TetR-like_transc_reg"/>
</dbReference>
<dbReference type="GO" id="GO:0003700">
    <property type="term" value="F:DNA-binding transcription factor activity"/>
    <property type="evidence" value="ECO:0007669"/>
    <property type="project" value="TreeGrafter"/>
</dbReference>
<evidence type="ECO:0000313" key="6">
    <source>
        <dbReference type="EMBL" id="NEI68382.1"/>
    </source>
</evidence>
<comment type="caution">
    <text evidence="6">The sequence shown here is derived from an EMBL/GenBank/DDBJ whole genome shotgun (WGS) entry which is preliminary data.</text>
</comment>
<dbReference type="Gene3D" id="1.10.357.10">
    <property type="entry name" value="Tetracycline Repressor, domain 2"/>
    <property type="match status" value="1"/>
</dbReference>
<protein>
    <submittedName>
        <fullName evidence="6">TetR family transcriptional regulator</fullName>
    </submittedName>
</protein>
<evidence type="ECO:0000313" key="7">
    <source>
        <dbReference type="Proteomes" id="UP000483035"/>
    </source>
</evidence>
<dbReference type="InterPro" id="IPR049445">
    <property type="entry name" value="TetR_SbtR-like_C"/>
</dbReference>
<dbReference type="PROSITE" id="PS50977">
    <property type="entry name" value="HTH_TETR_2"/>
    <property type="match status" value="1"/>
</dbReference>
<accession>A0A6L9U189</accession>
<evidence type="ECO:0000256" key="3">
    <source>
        <dbReference type="ARBA" id="ARBA00023163"/>
    </source>
</evidence>
<dbReference type="Pfam" id="PF21597">
    <property type="entry name" value="TetR_C_43"/>
    <property type="match status" value="1"/>
</dbReference>
<reference evidence="6 7" key="1">
    <citation type="submission" date="2019-12" db="EMBL/GenBank/DDBJ databases">
        <title>Rhizobium genotypes associated with high levels of biological nitrogen fixation by grain legumes in a temperate-maritime cropping system.</title>
        <authorList>
            <person name="Maluk M."/>
            <person name="Francesc Ferrando Molina F."/>
            <person name="Lopez Del Egido L."/>
            <person name="Lafos M."/>
            <person name="Langarica-Fuentes A."/>
            <person name="Gebre Yohannes G."/>
            <person name="Young M.W."/>
            <person name="Martin P."/>
            <person name="Gantlett R."/>
            <person name="Kenicer G."/>
            <person name="Hawes C."/>
            <person name="Begg G.S."/>
            <person name="Quilliam R.S."/>
            <person name="Squire G.R."/>
            <person name="Poole P.S."/>
            <person name="Young P.W."/>
            <person name="Iannetta P.M."/>
            <person name="James E.K."/>
        </authorList>
    </citation>
    <scope>NUCLEOTIDE SEQUENCE [LARGE SCALE GENOMIC DNA]</scope>
    <source>
        <strain evidence="6 7">JHI1118</strain>
    </source>
</reference>
<dbReference type="InterPro" id="IPR001647">
    <property type="entry name" value="HTH_TetR"/>
</dbReference>
<proteinExistence type="predicted"/>
<feature type="domain" description="HTH tetR-type" evidence="5">
    <location>
        <begin position="13"/>
        <end position="71"/>
    </location>
</feature>
<dbReference type="Pfam" id="PF00440">
    <property type="entry name" value="TetR_N"/>
    <property type="match status" value="1"/>
</dbReference>
<evidence type="ECO:0000256" key="4">
    <source>
        <dbReference type="PROSITE-ProRule" id="PRU00335"/>
    </source>
</evidence>
<name>A0A6L9U189_9HYPH</name>
<feature type="DNA-binding region" description="H-T-H motif" evidence="4">
    <location>
        <begin position="34"/>
        <end position="53"/>
    </location>
</feature>
<evidence type="ECO:0000256" key="1">
    <source>
        <dbReference type="ARBA" id="ARBA00023015"/>
    </source>
</evidence>
<keyword evidence="3" id="KW-0804">Transcription</keyword>
<evidence type="ECO:0000256" key="2">
    <source>
        <dbReference type="ARBA" id="ARBA00023125"/>
    </source>
</evidence>
<dbReference type="SUPFAM" id="SSF46689">
    <property type="entry name" value="Homeodomain-like"/>
    <property type="match status" value="1"/>
</dbReference>
<evidence type="ECO:0000259" key="5">
    <source>
        <dbReference type="PROSITE" id="PS50977"/>
    </source>
</evidence>